<dbReference type="InterPro" id="IPR041457">
    <property type="entry name" value="CxC2_KDZ-assoc"/>
</dbReference>
<dbReference type="Pfam" id="PF18758">
    <property type="entry name" value="KDZ"/>
    <property type="match status" value="1"/>
</dbReference>
<dbReference type="PANTHER" id="PTHR33104">
    <property type="entry name" value="SI:DKEY-29D5.2"/>
    <property type="match status" value="1"/>
</dbReference>
<dbReference type="EMBL" id="KQ085891">
    <property type="protein sequence ID" value="KLO18850.1"/>
    <property type="molecule type" value="Genomic_DNA"/>
</dbReference>
<accession>A0A0H2S3G7</accession>
<protein>
    <recommendedName>
        <fullName evidence="1">CxC2-like cysteine cluster KDZ transposase-associated domain-containing protein</fullName>
    </recommendedName>
</protein>
<dbReference type="OrthoDB" id="2804062at2759"/>
<proteinExistence type="predicted"/>
<feature type="domain" description="CxC2-like cysteine cluster KDZ transposase-associated" evidence="1">
    <location>
        <begin position="231"/>
        <end position="342"/>
    </location>
</feature>
<evidence type="ECO:0000259" key="1">
    <source>
        <dbReference type="Pfam" id="PF18803"/>
    </source>
</evidence>
<dbReference type="AlphaFoldDB" id="A0A0H2S3G7"/>
<organism evidence="2 3">
    <name type="scientific">Schizopora paradoxa</name>
    <dbReference type="NCBI Taxonomy" id="27342"/>
    <lineage>
        <taxon>Eukaryota</taxon>
        <taxon>Fungi</taxon>
        <taxon>Dikarya</taxon>
        <taxon>Basidiomycota</taxon>
        <taxon>Agaricomycotina</taxon>
        <taxon>Agaricomycetes</taxon>
        <taxon>Hymenochaetales</taxon>
        <taxon>Schizoporaceae</taxon>
        <taxon>Schizopora</taxon>
    </lineage>
</organism>
<dbReference type="InterPro" id="IPR040521">
    <property type="entry name" value="KDZ"/>
</dbReference>
<dbReference type="Pfam" id="PF18803">
    <property type="entry name" value="CxC2"/>
    <property type="match status" value="1"/>
</dbReference>
<dbReference type="Proteomes" id="UP000053477">
    <property type="component" value="Unassembled WGS sequence"/>
</dbReference>
<dbReference type="STRING" id="27342.A0A0H2S3G7"/>
<dbReference type="InParanoid" id="A0A0H2S3G7"/>
<name>A0A0H2S3G7_9AGAM</name>
<keyword evidence="3" id="KW-1185">Reference proteome</keyword>
<reference evidence="2 3" key="1">
    <citation type="submission" date="2015-04" db="EMBL/GenBank/DDBJ databases">
        <title>Complete genome sequence of Schizopora paradoxa KUC8140, a cosmopolitan wood degrader in East Asia.</title>
        <authorList>
            <consortium name="DOE Joint Genome Institute"/>
            <person name="Min B."/>
            <person name="Park H."/>
            <person name="Jang Y."/>
            <person name="Kim J.-J."/>
            <person name="Kim K.H."/>
            <person name="Pangilinan J."/>
            <person name="Lipzen A."/>
            <person name="Riley R."/>
            <person name="Grigoriev I.V."/>
            <person name="Spatafora J.W."/>
            <person name="Choi I.-G."/>
        </authorList>
    </citation>
    <scope>NUCLEOTIDE SEQUENCE [LARGE SCALE GENOMIC DNA]</scope>
    <source>
        <strain evidence="2 3">KUC8140</strain>
    </source>
</reference>
<sequence>MGRKKDRRSQAHCTLETVEFDSIPEAQPAFAHAPIQIARTVTTSVNQHGRSVFSESFNRRNVLIREFIRINAPTAQTADVRSLDANDDIHIEAPDGPGSTEDISVALAGEEDDEIRERFGAMAFDPEMEGLESQEVEDGASGVHDCHPEEKRRGLDEWIPIRDHVLDQLVMHDGSILEDYRCICGRQGLYRCSHCFGAPIRCESCIASGHTTNPFHFIENWNGKFWAKTSLNCIGFVLHLGHGGSPCPTPDGQGRLMHIIHTTGLHDVRVKFCGCSPRQGYTSFDQLQYNQLLRARLFPATITTPTTAVSFEALNDFHLLTTQGKLTGMDYYETRVQLADNPGIDPPKRKYEEFMRISRLWRHLKILKRAGVHLAAGGVNACEPGSCAVSCLACPSDTDELDIMELFSAPFDDPLWTSAAYRQLDANFRLKLKNRNLKDPSLNDGIVHIVKEAPYKEHVQSCGPQTEVNICDSGLHAVDHANLRGSAAYVASGVGACQCRHMMVMPSGVGDLQKGERYSNMDYIFASSMKSFVPKRLVISYDIACQWSRHFVSRCKNLPSHIQFDPSSTAVEYVIPKFHIAAHGAACRTRFSLNFLRYMGRTDGENIERGWAWMNPASLSTREMGPGSRADTLDDQWCSWNFRIATRIATTLYRRLDESIVMARSQREAHTAFTKTFCPEAIAKWEAEVDAWCADPSNTRIINPFEDPVPTVTMADIRRELNAEEADELAKGVVPSHATSASQYLVAGLHLEDQQRTLRIQNASTRSTSTSRSLANEDKEAELRRKIVQWKHDVQPTYMPGMPTAATGANSNDDDADVEQAGEVWDIPLCLPSSLSNEQRQMFCAPGLELKELRLRVAQADDALDELRRVLRAVLALDTHKGRQTAGSGVAANTRMQTLISRHRAKQHRIAERYRAARAALCALDPVGASAKDGWGTNRLKVLNEGDIKPPVPEGNESEGHMRLTWIWLTPSGSAHPLALSKNLAEGEYDESLRTEWARSLARAERWEEEVILIPIEMRRVLRNMVYRAREWRIKAAHATSSSSKPVRVQAGYTAYSEKQAYILEELAQDYATLWLSLFREYDIETPSGWPYMCAVERSVKRRVERRRNRMKTRVQARRVEVSTTQPNL</sequence>
<gene>
    <name evidence="2" type="ORF">SCHPADRAFT_899410</name>
</gene>
<dbReference type="PANTHER" id="PTHR33104:SF2">
    <property type="entry name" value="CXC3 LIKE CYSTEINE CLUSTER DOMAIN-CONTAINING PROTEIN"/>
    <property type="match status" value="1"/>
</dbReference>
<evidence type="ECO:0000313" key="2">
    <source>
        <dbReference type="EMBL" id="KLO18850.1"/>
    </source>
</evidence>
<evidence type="ECO:0000313" key="3">
    <source>
        <dbReference type="Proteomes" id="UP000053477"/>
    </source>
</evidence>